<dbReference type="RefSeq" id="WP_284131407.1">
    <property type="nucleotide sequence ID" value="NZ_JASKYM010000001.1"/>
</dbReference>
<evidence type="ECO:0000313" key="2">
    <source>
        <dbReference type="EMBL" id="MDK2562428.1"/>
    </source>
</evidence>
<dbReference type="Proteomes" id="UP001301012">
    <property type="component" value="Unassembled WGS sequence"/>
</dbReference>
<evidence type="ECO:0000313" key="3">
    <source>
        <dbReference type="Proteomes" id="UP001301012"/>
    </source>
</evidence>
<keyword evidence="1" id="KW-0472">Membrane</keyword>
<protein>
    <submittedName>
        <fullName evidence="2">Uncharacterized protein</fullName>
    </submittedName>
</protein>
<feature type="transmembrane region" description="Helical" evidence="1">
    <location>
        <begin position="351"/>
        <end position="367"/>
    </location>
</feature>
<gene>
    <name evidence="2" type="ORF">QOZ84_02615</name>
</gene>
<sequence length="368" mass="43163">MDNNTNKNFIKVMIGLIILFICVAVVSVYIYNSKEITPNTKSENKLEIGMPKYVEYKDIKTNEFERENKDSLYSQIKIKNISNQNLYNVYINLEVQEANNSEEAIMPSYSIQNIKPNESAILTCEHNNIKKSENLKLISYSYTDKEGSTTTVDKQSKFTSSKEDNSVETITVDSYKDYKALDITNDIDKVDIKNIRTIKKDDKQYLQVDIFNSSNKELKNIRLNFKQLYKNDAIGDIIINEDKLKPQESKTLKIEYKDNVELKFTGYFYEIYDSEKKTTYTYDLFLDEKLYNTYEYEDSSVSNKNFYIRNTINLIAMLCFYVLNNKVKRLGNLAISEENEIYKYKAKKLNIAKYILIVIFFILIMILT</sequence>
<reference evidence="2 3" key="1">
    <citation type="submission" date="2023-05" db="EMBL/GenBank/DDBJ databases">
        <title>Rombocin, a short stable natural nisin variant, displays selective antimicrobial activity against Listeria monocytogenes and employs dual mode of action to kill target bacterial strains.</title>
        <authorList>
            <person name="Wambui J."/>
            <person name="Stephan R."/>
            <person name="Kuipers O.P."/>
        </authorList>
    </citation>
    <scope>NUCLEOTIDE SEQUENCE [LARGE SCALE GENOMIC DNA]</scope>
    <source>
        <strain evidence="2 3">RC002</strain>
    </source>
</reference>
<organism evidence="2 3">
    <name type="scientific">Romboutsia sedimentorum</name>
    <dbReference type="NCBI Taxonomy" id="1368474"/>
    <lineage>
        <taxon>Bacteria</taxon>
        <taxon>Bacillati</taxon>
        <taxon>Bacillota</taxon>
        <taxon>Clostridia</taxon>
        <taxon>Peptostreptococcales</taxon>
        <taxon>Peptostreptococcaceae</taxon>
        <taxon>Romboutsia</taxon>
    </lineage>
</organism>
<evidence type="ECO:0000256" key="1">
    <source>
        <dbReference type="SAM" id="Phobius"/>
    </source>
</evidence>
<comment type="caution">
    <text evidence="2">The sequence shown here is derived from an EMBL/GenBank/DDBJ whole genome shotgun (WGS) entry which is preliminary data.</text>
</comment>
<name>A0ABT7E670_9FIRM</name>
<keyword evidence="1" id="KW-1133">Transmembrane helix</keyword>
<keyword evidence="3" id="KW-1185">Reference proteome</keyword>
<proteinExistence type="predicted"/>
<keyword evidence="1" id="KW-0812">Transmembrane</keyword>
<feature type="transmembrane region" description="Helical" evidence="1">
    <location>
        <begin position="12"/>
        <end position="31"/>
    </location>
</feature>
<dbReference type="EMBL" id="JASKYM010000001">
    <property type="protein sequence ID" value="MDK2562428.1"/>
    <property type="molecule type" value="Genomic_DNA"/>
</dbReference>
<accession>A0ABT7E670</accession>